<organism evidence="1 2">
    <name type="scientific">Hibiscus sabdariffa</name>
    <name type="common">roselle</name>
    <dbReference type="NCBI Taxonomy" id="183260"/>
    <lineage>
        <taxon>Eukaryota</taxon>
        <taxon>Viridiplantae</taxon>
        <taxon>Streptophyta</taxon>
        <taxon>Embryophyta</taxon>
        <taxon>Tracheophyta</taxon>
        <taxon>Spermatophyta</taxon>
        <taxon>Magnoliopsida</taxon>
        <taxon>eudicotyledons</taxon>
        <taxon>Gunneridae</taxon>
        <taxon>Pentapetalae</taxon>
        <taxon>rosids</taxon>
        <taxon>malvids</taxon>
        <taxon>Malvales</taxon>
        <taxon>Malvaceae</taxon>
        <taxon>Malvoideae</taxon>
        <taxon>Hibiscus</taxon>
    </lineage>
</organism>
<keyword evidence="2" id="KW-1185">Reference proteome</keyword>
<reference evidence="1 2" key="1">
    <citation type="journal article" date="2024" name="G3 (Bethesda)">
        <title>Genome assembly of Hibiscus sabdariffa L. provides insights into metabolisms of medicinal natural products.</title>
        <authorList>
            <person name="Kim T."/>
        </authorList>
    </citation>
    <scope>NUCLEOTIDE SEQUENCE [LARGE SCALE GENOMIC DNA]</scope>
    <source>
        <strain evidence="1">TK-2024</strain>
        <tissue evidence="1">Old leaves</tissue>
    </source>
</reference>
<evidence type="ECO:0000313" key="1">
    <source>
        <dbReference type="EMBL" id="KAK8529154.1"/>
    </source>
</evidence>
<gene>
    <name evidence="1" type="ORF">V6N12_059944</name>
</gene>
<proteinExistence type="predicted"/>
<dbReference type="Proteomes" id="UP001472677">
    <property type="component" value="Unassembled WGS sequence"/>
</dbReference>
<evidence type="ECO:0000313" key="2">
    <source>
        <dbReference type="Proteomes" id="UP001472677"/>
    </source>
</evidence>
<protein>
    <submittedName>
        <fullName evidence="1">Uncharacterized protein</fullName>
    </submittedName>
</protein>
<comment type="caution">
    <text evidence="1">The sequence shown here is derived from an EMBL/GenBank/DDBJ whole genome shotgun (WGS) entry which is preliminary data.</text>
</comment>
<accession>A0ABR2D2Z5</accession>
<dbReference type="EMBL" id="JBBPBM010000036">
    <property type="protein sequence ID" value="KAK8529154.1"/>
    <property type="molecule type" value="Genomic_DNA"/>
</dbReference>
<name>A0ABR2D2Z5_9ROSI</name>
<sequence>MGLSSHLGKQSPIAEALNIGLIKNSLSRPSYGVYFCRTRLGIFSLVECHGRVSTSWSDGPRSSTKRLNETLSFAKIPPAMNQVNIRNLCYFDSSTWTREYDTSKEERSVTM</sequence>